<evidence type="ECO:0000313" key="3">
    <source>
        <dbReference type="Proteomes" id="UP001250858"/>
    </source>
</evidence>
<feature type="compositionally biased region" description="Polar residues" evidence="1">
    <location>
        <begin position="1"/>
        <end position="17"/>
    </location>
</feature>
<feature type="region of interest" description="Disordered" evidence="1">
    <location>
        <begin position="1"/>
        <end position="34"/>
    </location>
</feature>
<accession>A0ABY9RX47</accession>
<evidence type="ECO:0000313" key="2">
    <source>
        <dbReference type="EMBL" id="WMX45779.1"/>
    </source>
</evidence>
<organism evidence="2 3">
    <name type="scientific">Streptomyces roseicoloratus</name>
    <dbReference type="NCBI Taxonomy" id="2508722"/>
    <lineage>
        <taxon>Bacteria</taxon>
        <taxon>Bacillati</taxon>
        <taxon>Actinomycetota</taxon>
        <taxon>Actinomycetes</taxon>
        <taxon>Kitasatosporales</taxon>
        <taxon>Streptomycetaceae</taxon>
        <taxon>Streptomyces</taxon>
    </lineage>
</organism>
<proteinExistence type="predicted"/>
<keyword evidence="3" id="KW-1185">Reference proteome</keyword>
<sequence>MWTVSSYMPSLRRCSSPTFPPTKKYEGPVGRPAAARISSMRRAAGSGWPDMEL</sequence>
<gene>
    <name evidence="2" type="ORF">RGF97_14205</name>
</gene>
<dbReference type="RefSeq" id="WP_309548652.1">
    <property type="nucleotide sequence ID" value="NZ_CP133762.1"/>
</dbReference>
<name>A0ABY9RX47_9ACTN</name>
<evidence type="ECO:0000256" key="1">
    <source>
        <dbReference type="SAM" id="MobiDB-lite"/>
    </source>
</evidence>
<protein>
    <submittedName>
        <fullName evidence="2">Uncharacterized protein</fullName>
    </submittedName>
</protein>
<dbReference type="Proteomes" id="UP001250858">
    <property type="component" value="Chromosome"/>
</dbReference>
<reference evidence="2 3" key="1">
    <citation type="submission" date="2023-09" db="EMBL/GenBank/DDBJ databases">
        <title>Complete genome of Streptomyces roseicoloratus T14.</title>
        <authorList>
            <person name="Bashizi T."/>
            <person name="Kim M.-J."/>
            <person name="Lee G."/>
            <person name="Tagele S.B."/>
            <person name="Shin J.-H."/>
        </authorList>
    </citation>
    <scope>NUCLEOTIDE SEQUENCE [LARGE SCALE GENOMIC DNA]</scope>
    <source>
        <strain evidence="2 3">T14</strain>
    </source>
</reference>
<dbReference type="EMBL" id="CP133762">
    <property type="protein sequence ID" value="WMX45779.1"/>
    <property type="molecule type" value="Genomic_DNA"/>
</dbReference>